<reference evidence="1" key="1">
    <citation type="submission" date="2023-07" db="EMBL/GenBank/DDBJ databases">
        <title>Black Yeasts Isolated from many extreme environments.</title>
        <authorList>
            <person name="Coleine C."/>
            <person name="Stajich J.E."/>
            <person name="Selbmann L."/>
        </authorList>
    </citation>
    <scope>NUCLEOTIDE SEQUENCE</scope>
    <source>
        <strain evidence="1">CCFEE 5714</strain>
    </source>
</reference>
<dbReference type="Proteomes" id="UP001281147">
    <property type="component" value="Unassembled WGS sequence"/>
</dbReference>
<comment type="caution">
    <text evidence="1">The sequence shown here is derived from an EMBL/GenBank/DDBJ whole genome shotgun (WGS) entry which is preliminary data.</text>
</comment>
<name>A0ACC3NE00_9PEZI</name>
<organism evidence="1 2">
    <name type="scientific">Vermiconidia calcicola</name>
    <dbReference type="NCBI Taxonomy" id="1690605"/>
    <lineage>
        <taxon>Eukaryota</taxon>
        <taxon>Fungi</taxon>
        <taxon>Dikarya</taxon>
        <taxon>Ascomycota</taxon>
        <taxon>Pezizomycotina</taxon>
        <taxon>Dothideomycetes</taxon>
        <taxon>Dothideomycetidae</taxon>
        <taxon>Mycosphaerellales</taxon>
        <taxon>Extremaceae</taxon>
        <taxon>Vermiconidia</taxon>
    </lineage>
</organism>
<proteinExistence type="predicted"/>
<keyword evidence="2" id="KW-1185">Reference proteome</keyword>
<sequence>MPSNRHYAKRFTHKQMKDSKSEIRLLKMLLGGNENEDCLQYSIVTENFRQLPDFVAISYTWGARDNQQIVLIDNMEHFVHRNCHYALEQTYRQWRKGMIQSDLLWIDSICINQKDKAEKSLQVSLMGEIYSKATEVLACVGPHMDDSEFLVEKASEIAEFQYDCSHGEEEFLCQDCRLPWERWALALGIECLSRLCYACQTFGRRVYWTRVWIIQETAMARSLRILSGSDMLPWTACKNLEDFLAMELDENENLSRRYEVLPSCENNQMHEVFRAKEKRVPIDEIFSQFAGSECYELPDRLYGLLGLIEWPDGVEPILPDYDRTTFDIAVRRLIGKRRELKEREGFQEARSAAGEFKAMHEIGQENNGRGPLCGLIELDQNGNITTNLVKENDGGFTMPHSPSESEHSMDNLYEAPSDSKSREQLESDMASFLSSISSELRPRVIMLGSEAAGLVCKNAREGDILVPLLSNVFLLLRQSHDEIFDVIGQAILLQEYELGRDPRANDNITEEALFWAQVELKVTAEDAVLLFAQDRDDLDVDDNEIDDPDTDDRDAPETIGSGNQEDHWGRVLTGICGASLGAARITMQTPMLTKDVVVENKPSAQEAYSMREWIRTAHNGVAGRCSEWVVGSVDDMPEELRRREFKDTISADDDGSSSTSSVFTG</sequence>
<dbReference type="EMBL" id="JAUTXU010000054">
    <property type="protein sequence ID" value="KAK3714673.1"/>
    <property type="molecule type" value="Genomic_DNA"/>
</dbReference>
<evidence type="ECO:0000313" key="1">
    <source>
        <dbReference type="EMBL" id="KAK3714673.1"/>
    </source>
</evidence>
<gene>
    <name evidence="1" type="ORF">LTR37_007653</name>
</gene>
<accession>A0ACC3NE00</accession>
<protein>
    <submittedName>
        <fullName evidence="1">Uncharacterized protein</fullName>
    </submittedName>
</protein>
<evidence type="ECO:0000313" key="2">
    <source>
        <dbReference type="Proteomes" id="UP001281147"/>
    </source>
</evidence>